<reference evidence="1" key="1">
    <citation type="submission" date="2014-11" db="EMBL/GenBank/DDBJ databases">
        <authorList>
            <person name="Amaro Gonzalez C."/>
        </authorList>
    </citation>
    <scope>NUCLEOTIDE SEQUENCE</scope>
</reference>
<protein>
    <submittedName>
        <fullName evidence="1">Uncharacterized protein</fullName>
    </submittedName>
</protein>
<dbReference type="EMBL" id="GBXM01045062">
    <property type="protein sequence ID" value="JAH63515.1"/>
    <property type="molecule type" value="Transcribed_RNA"/>
</dbReference>
<organism evidence="1">
    <name type="scientific">Anguilla anguilla</name>
    <name type="common">European freshwater eel</name>
    <name type="synonym">Muraena anguilla</name>
    <dbReference type="NCBI Taxonomy" id="7936"/>
    <lineage>
        <taxon>Eukaryota</taxon>
        <taxon>Metazoa</taxon>
        <taxon>Chordata</taxon>
        <taxon>Craniata</taxon>
        <taxon>Vertebrata</taxon>
        <taxon>Euteleostomi</taxon>
        <taxon>Actinopterygii</taxon>
        <taxon>Neopterygii</taxon>
        <taxon>Teleostei</taxon>
        <taxon>Anguilliformes</taxon>
        <taxon>Anguillidae</taxon>
        <taxon>Anguilla</taxon>
    </lineage>
</organism>
<accession>A0A0E9UE70</accession>
<sequence length="14" mass="1720">MAQLPLEIILYFLR</sequence>
<reference evidence="1" key="2">
    <citation type="journal article" date="2015" name="Fish Shellfish Immunol.">
        <title>Early steps in the European eel (Anguilla anguilla)-Vibrio vulnificus interaction in the gills: Role of the RtxA13 toxin.</title>
        <authorList>
            <person name="Callol A."/>
            <person name="Pajuelo D."/>
            <person name="Ebbesson L."/>
            <person name="Teles M."/>
            <person name="MacKenzie S."/>
            <person name="Amaro C."/>
        </authorList>
    </citation>
    <scope>NUCLEOTIDE SEQUENCE</scope>
</reference>
<name>A0A0E9UE70_ANGAN</name>
<proteinExistence type="predicted"/>
<evidence type="ECO:0000313" key="1">
    <source>
        <dbReference type="EMBL" id="JAH63515.1"/>
    </source>
</evidence>